<dbReference type="InterPro" id="IPR006764">
    <property type="entry name" value="SAM_dep_MeTrfase_SAV2177_type"/>
</dbReference>
<dbReference type="GO" id="GO:0008168">
    <property type="term" value="F:methyltransferase activity"/>
    <property type="evidence" value="ECO:0007669"/>
    <property type="project" value="UniProtKB-KW"/>
</dbReference>
<keyword evidence="1" id="KW-0808">Transferase</keyword>
<organism evidence="1 2">
    <name type="scientific">Sphaerisporangium dianthi</name>
    <dbReference type="NCBI Taxonomy" id="1436120"/>
    <lineage>
        <taxon>Bacteria</taxon>
        <taxon>Bacillati</taxon>
        <taxon>Actinomycetota</taxon>
        <taxon>Actinomycetes</taxon>
        <taxon>Streptosporangiales</taxon>
        <taxon>Streptosporangiaceae</taxon>
        <taxon>Sphaerisporangium</taxon>
    </lineage>
</organism>
<evidence type="ECO:0000313" key="2">
    <source>
        <dbReference type="Proteomes" id="UP001596004"/>
    </source>
</evidence>
<proteinExistence type="predicted"/>
<dbReference type="RefSeq" id="WP_380847616.1">
    <property type="nucleotide sequence ID" value="NZ_JBHSFP010000030.1"/>
</dbReference>
<dbReference type="EC" id="2.1.1.-" evidence="1"/>
<dbReference type="GO" id="GO:0032259">
    <property type="term" value="P:methylation"/>
    <property type="evidence" value="ECO:0007669"/>
    <property type="project" value="UniProtKB-KW"/>
</dbReference>
<sequence>MDDERPPRELDVNRPNVARMYDYYLGGKNHLPADRAAAEKVIEISGGRVREAVRENRDFLGRAVRYLANEHGVRRFLDLGAGLPTKGNVHEAALAAAPDARVVYVDNDPVVAAHGRALLVTTPEVSFLEADLRRPGEIISALPEAFTLDRPVGLLMVACLHFVPDEEDPWGLVAAYARALPAGSHIVISHVSSDSLPEVMARGRDAYKDANASFEARTGESIRRLFDGLRVAAPGVVPLNEWRPDPDALPLRAEFLPVLGGVGQVVRTAPPAGLGDRTERI</sequence>
<dbReference type="Pfam" id="PF04672">
    <property type="entry name" value="Methyltransf_19"/>
    <property type="match status" value="1"/>
</dbReference>
<dbReference type="InterPro" id="IPR029063">
    <property type="entry name" value="SAM-dependent_MTases_sf"/>
</dbReference>
<evidence type="ECO:0000313" key="1">
    <source>
        <dbReference type="EMBL" id="MFC4535311.1"/>
    </source>
</evidence>
<protein>
    <submittedName>
        <fullName evidence="1">SAM-dependent methyltransferase</fullName>
        <ecNumber evidence="1">2.1.1.-</ecNumber>
    </submittedName>
</protein>
<gene>
    <name evidence="1" type="ORF">ACFO60_31500</name>
</gene>
<reference evidence="2" key="1">
    <citation type="journal article" date="2019" name="Int. J. Syst. Evol. Microbiol.">
        <title>The Global Catalogue of Microorganisms (GCM) 10K type strain sequencing project: providing services to taxonomists for standard genome sequencing and annotation.</title>
        <authorList>
            <consortium name="The Broad Institute Genomics Platform"/>
            <consortium name="The Broad Institute Genome Sequencing Center for Infectious Disease"/>
            <person name="Wu L."/>
            <person name="Ma J."/>
        </authorList>
    </citation>
    <scope>NUCLEOTIDE SEQUENCE [LARGE SCALE GENOMIC DNA]</scope>
    <source>
        <strain evidence="2">CGMCC 4.7132</strain>
    </source>
</reference>
<dbReference type="SUPFAM" id="SSF53335">
    <property type="entry name" value="S-adenosyl-L-methionine-dependent methyltransferases"/>
    <property type="match status" value="1"/>
</dbReference>
<keyword evidence="2" id="KW-1185">Reference proteome</keyword>
<keyword evidence="1" id="KW-0489">Methyltransferase</keyword>
<dbReference type="EMBL" id="JBHSFP010000030">
    <property type="protein sequence ID" value="MFC4535311.1"/>
    <property type="molecule type" value="Genomic_DNA"/>
</dbReference>
<comment type="caution">
    <text evidence="1">The sequence shown here is derived from an EMBL/GenBank/DDBJ whole genome shotgun (WGS) entry which is preliminary data.</text>
</comment>
<dbReference type="Proteomes" id="UP001596004">
    <property type="component" value="Unassembled WGS sequence"/>
</dbReference>
<dbReference type="PIRSF" id="PIRSF017393">
    <property type="entry name" value="MTase_SAV2177"/>
    <property type="match status" value="1"/>
</dbReference>
<dbReference type="Gene3D" id="3.40.50.150">
    <property type="entry name" value="Vaccinia Virus protein VP39"/>
    <property type="match status" value="1"/>
</dbReference>
<accession>A0ABV9CQ58</accession>
<name>A0ABV9CQ58_9ACTN</name>